<dbReference type="OrthoDB" id="7482633at2759"/>
<accession>A0A7D9LNJ5</accession>
<reference evidence="1" key="1">
    <citation type="submission" date="2020-04" db="EMBL/GenBank/DDBJ databases">
        <authorList>
            <person name="Alioto T."/>
            <person name="Alioto T."/>
            <person name="Gomez Garrido J."/>
        </authorList>
    </citation>
    <scope>NUCLEOTIDE SEQUENCE</scope>
    <source>
        <strain evidence="1">A484AB</strain>
    </source>
</reference>
<dbReference type="AlphaFoldDB" id="A0A7D9LNJ5"/>
<keyword evidence="2" id="KW-1185">Reference proteome</keyword>
<dbReference type="Proteomes" id="UP001152795">
    <property type="component" value="Unassembled WGS sequence"/>
</dbReference>
<evidence type="ECO:0000313" key="2">
    <source>
        <dbReference type="Proteomes" id="UP001152795"/>
    </source>
</evidence>
<protein>
    <submittedName>
        <fullName evidence="1">Uncharacterized protein</fullName>
    </submittedName>
</protein>
<name>A0A7D9LNJ5_PARCT</name>
<comment type="caution">
    <text evidence="1">The sequence shown here is derived from an EMBL/GenBank/DDBJ whole genome shotgun (WGS) entry which is preliminary data.</text>
</comment>
<organism evidence="1 2">
    <name type="scientific">Paramuricea clavata</name>
    <name type="common">Red gorgonian</name>
    <name type="synonym">Violescent sea-whip</name>
    <dbReference type="NCBI Taxonomy" id="317549"/>
    <lineage>
        <taxon>Eukaryota</taxon>
        <taxon>Metazoa</taxon>
        <taxon>Cnidaria</taxon>
        <taxon>Anthozoa</taxon>
        <taxon>Octocorallia</taxon>
        <taxon>Malacalcyonacea</taxon>
        <taxon>Plexauridae</taxon>
        <taxon>Paramuricea</taxon>
    </lineage>
</organism>
<dbReference type="EMBL" id="CACRXK020019519">
    <property type="protein sequence ID" value="CAB4033748.1"/>
    <property type="molecule type" value="Genomic_DNA"/>
</dbReference>
<gene>
    <name evidence="1" type="ORF">PACLA_8A008267</name>
</gene>
<evidence type="ECO:0000313" key="1">
    <source>
        <dbReference type="EMBL" id="CAB4033748.1"/>
    </source>
</evidence>
<proteinExistence type="predicted"/>
<sequence length="167" mass="18958">MSVMRSHKASLDADFKNNISTLIKDEIITAMNNEEMKSAISNQVKQLIKSELNSIVKPLEDDLASIKVENSRLCVELLNIKKQNTTLSLHSNEQYSRKYNVRIEEVHAEDCFAAVSNFFETEKMSLLMTLILIASIELEDKVFLLIKLLLNSQVIMPRKGSLRITAS</sequence>